<keyword evidence="3 14" id="KW-1003">Cell membrane</keyword>
<keyword evidence="11 14" id="KW-0482">Metalloprotease</keyword>
<dbReference type="SMART" id="SM00116">
    <property type="entry name" value="CBS"/>
    <property type="match status" value="2"/>
</dbReference>
<evidence type="ECO:0000256" key="14">
    <source>
        <dbReference type="PIRNR" id="PIRNR006404"/>
    </source>
</evidence>
<feature type="domain" description="CBS" evidence="18">
    <location>
        <begin position="254"/>
        <end position="312"/>
    </location>
</feature>
<dbReference type="GO" id="GO:0006508">
    <property type="term" value="P:proteolysis"/>
    <property type="evidence" value="ECO:0007669"/>
    <property type="project" value="UniProtKB-KW"/>
</dbReference>
<dbReference type="Pfam" id="PF02163">
    <property type="entry name" value="Peptidase_M50"/>
    <property type="match status" value="2"/>
</dbReference>
<comment type="subcellular location">
    <subcellularLocation>
        <location evidence="1 14">Cell membrane</location>
        <topology evidence="1 14">Multi-pass membrane protein</topology>
    </subcellularLocation>
</comment>
<keyword evidence="6 14" id="KW-0479">Metal-binding</keyword>
<dbReference type="PANTHER" id="PTHR39188:SF3">
    <property type="entry name" value="STAGE IV SPORULATION PROTEIN FB"/>
    <property type="match status" value="1"/>
</dbReference>
<comment type="caution">
    <text evidence="19">The sequence shown here is derived from an EMBL/GenBank/DDBJ whole genome shotgun (WGS) entry which is preliminary data.</text>
</comment>
<keyword evidence="8 14" id="KW-0378">Hydrolase</keyword>
<feature type="transmembrane region" description="Helical" evidence="14">
    <location>
        <begin position="120"/>
        <end position="143"/>
    </location>
</feature>
<dbReference type="CDD" id="cd04801">
    <property type="entry name" value="CBS_pair_peptidase_M50"/>
    <property type="match status" value="1"/>
</dbReference>
<evidence type="ECO:0000256" key="7">
    <source>
        <dbReference type="ARBA" id="ARBA00022737"/>
    </source>
</evidence>
<dbReference type="InterPro" id="IPR008915">
    <property type="entry name" value="Peptidase_M50"/>
</dbReference>
<evidence type="ECO:0000256" key="12">
    <source>
        <dbReference type="ARBA" id="ARBA00023122"/>
    </source>
</evidence>
<evidence type="ECO:0000259" key="18">
    <source>
        <dbReference type="PROSITE" id="PS51371"/>
    </source>
</evidence>
<dbReference type="RefSeq" id="WP_142979414.1">
    <property type="nucleotide sequence ID" value="NZ_RKLU01000003.1"/>
</dbReference>
<feature type="transmembrane region" description="Helical" evidence="14">
    <location>
        <begin position="20"/>
        <end position="39"/>
    </location>
</feature>
<comment type="cofactor">
    <cofactor evidence="14 16">
        <name>Zn(2+)</name>
        <dbReference type="ChEBI" id="CHEBI:29105"/>
    </cofactor>
    <text evidence="14 16">Binds 1 zinc ion per subunit.</text>
</comment>
<gene>
    <name evidence="19" type="ORF">EGH24_06745</name>
</gene>
<sequence>MRGLHIGRIFGIPIQLNWTFLLILPIFAWIIGSDIVRLTELVNDYLGSSIVADSLTIGLTPWLLGLAAAGGLFIGVLLHELGHSVMAMRYDLEIQSITLWLLGGVASFKEIPEDWHKEFNIAIAGPLVSVLVGVLSFVAFLVLPSSLDAARFVLGYLALMNIALAVFNMLPGFPMDGGRVLRALLARNRPHARATQIASEVGKTFAFGLGLLGLFAFSPLMILLAFFIYMAASGEAQQSVLKSAFQGITVGDIMTPERDLLTVDSETTISDLLTRMLTERHTGYPVVNSRDELIGMVTLDHARSIKEVERDAYTVGDVMERDITAISPQADAFTALQAMQEHGTGRLPVVDEGENLVGIVSKTDLMTAFNVIQSRGDTTTLFQQEQSSTDFPSVR</sequence>
<feature type="active site" evidence="15">
    <location>
        <position position="80"/>
    </location>
</feature>
<reference evidence="19" key="1">
    <citation type="submission" date="2019-02" db="EMBL/GenBank/DDBJ databases">
        <title>Halonotius sp. a new haloarchaeum isolated from saline soil.</title>
        <authorList>
            <person name="Duran-Viseras A."/>
            <person name="Sanchez-Porro C."/>
            <person name="Ventosa A."/>
        </authorList>
    </citation>
    <scope>NUCLEOTIDE SEQUENCE</scope>
    <source>
        <strain evidence="19">F15B</strain>
    </source>
</reference>
<evidence type="ECO:0000313" key="20">
    <source>
        <dbReference type="Proteomes" id="UP000705823"/>
    </source>
</evidence>
<dbReference type="PIRSF" id="PIRSF006404">
    <property type="entry name" value="UCP006404_Pept_M50_CBS"/>
    <property type="match status" value="1"/>
</dbReference>
<dbReference type="Pfam" id="PF00571">
    <property type="entry name" value="CBS"/>
    <property type="match status" value="2"/>
</dbReference>
<dbReference type="Proteomes" id="UP000705823">
    <property type="component" value="Unassembled WGS sequence"/>
</dbReference>
<dbReference type="Gene3D" id="3.10.580.10">
    <property type="entry name" value="CBS-domain"/>
    <property type="match status" value="1"/>
</dbReference>
<keyword evidence="12 17" id="KW-0129">CBS domain</keyword>
<proteinExistence type="inferred from homology"/>
<dbReference type="InterPro" id="IPR016483">
    <property type="entry name" value="UCP006404_Pept_M50_CBS"/>
</dbReference>
<evidence type="ECO:0000256" key="3">
    <source>
        <dbReference type="ARBA" id="ARBA00022475"/>
    </source>
</evidence>
<evidence type="ECO:0000256" key="1">
    <source>
        <dbReference type="ARBA" id="ARBA00004651"/>
    </source>
</evidence>
<keyword evidence="7" id="KW-0677">Repeat</keyword>
<evidence type="ECO:0000313" key="19">
    <source>
        <dbReference type="EMBL" id="TQQ80852.1"/>
    </source>
</evidence>
<dbReference type="PROSITE" id="PS51371">
    <property type="entry name" value="CBS"/>
    <property type="match status" value="2"/>
</dbReference>
<comment type="similarity">
    <text evidence="2 14">Belongs to the peptidase M50B family.</text>
</comment>
<evidence type="ECO:0000256" key="9">
    <source>
        <dbReference type="ARBA" id="ARBA00022833"/>
    </source>
</evidence>
<evidence type="ECO:0000256" key="4">
    <source>
        <dbReference type="ARBA" id="ARBA00022670"/>
    </source>
</evidence>
<keyword evidence="5 14" id="KW-0812">Transmembrane</keyword>
<dbReference type="SUPFAM" id="SSF54631">
    <property type="entry name" value="CBS-domain pair"/>
    <property type="match status" value="1"/>
</dbReference>
<protein>
    <recommendedName>
        <fullName evidence="14">Zinc metalloprotease</fullName>
    </recommendedName>
</protein>
<keyword evidence="10 14" id="KW-1133">Transmembrane helix</keyword>
<evidence type="ECO:0000256" key="15">
    <source>
        <dbReference type="PIRSR" id="PIRSR006404-1"/>
    </source>
</evidence>
<name>A0A8J8PBA5_9EURY</name>
<feature type="binding site" evidence="16">
    <location>
        <position position="79"/>
    </location>
    <ligand>
        <name>Zn(2+)</name>
        <dbReference type="ChEBI" id="CHEBI:29105"/>
        <note>catalytic</note>
    </ligand>
</feature>
<dbReference type="OrthoDB" id="12044at2157"/>
<accession>A0A8J8PBA5</accession>
<organism evidence="19 20">
    <name type="scientific">Halonotius terrestris</name>
    <dbReference type="NCBI Taxonomy" id="2487750"/>
    <lineage>
        <taxon>Archaea</taxon>
        <taxon>Methanobacteriati</taxon>
        <taxon>Methanobacteriota</taxon>
        <taxon>Stenosarchaea group</taxon>
        <taxon>Halobacteria</taxon>
        <taxon>Halobacteriales</taxon>
        <taxon>Haloferacaceae</taxon>
        <taxon>Halonotius</taxon>
    </lineage>
</organism>
<feature type="binding site" evidence="16">
    <location>
        <position position="176"/>
    </location>
    <ligand>
        <name>Zn(2+)</name>
        <dbReference type="ChEBI" id="CHEBI:29105"/>
        <note>catalytic</note>
    </ligand>
</feature>
<evidence type="ECO:0000256" key="8">
    <source>
        <dbReference type="ARBA" id="ARBA00022801"/>
    </source>
</evidence>
<evidence type="ECO:0000256" key="10">
    <source>
        <dbReference type="ARBA" id="ARBA00022989"/>
    </source>
</evidence>
<evidence type="ECO:0000256" key="6">
    <source>
        <dbReference type="ARBA" id="ARBA00022723"/>
    </source>
</evidence>
<keyword evidence="20" id="KW-1185">Reference proteome</keyword>
<feature type="transmembrane region" description="Helical" evidence="14">
    <location>
        <begin position="59"/>
        <end position="78"/>
    </location>
</feature>
<evidence type="ECO:0000256" key="17">
    <source>
        <dbReference type="PROSITE-ProRule" id="PRU00703"/>
    </source>
</evidence>
<dbReference type="GO" id="GO:0008237">
    <property type="term" value="F:metallopeptidase activity"/>
    <property type="evidence" value="ECO:0007669"/>
    <property type="project" value="UniProtKB-UniRule"/>
</dbReference>
<feature type="binding site" evidence="16">
    <location>
        <position position="83"/>
    </location>
    <ligand>
        <name>Zn(2+)</name>
        <dbReference type="ChEBI" id="CHEBI:29105"/>
        <note>catalytic</note>
    </ligand>
</feature>
<feature type="domain" description="CBS" evidence="18">
    <location>
        <begin position="319"/>
        <end position="378"/>
    </location>
</feature>
<dbReference type="AlphaFoldDB" id="A0A8J8PBA5"/>
<dbReference type="InterPro" id="IPR046342">
    <property type="entry name" value="CBS_dom_sf"/>
</dbReference>
<evidence type="ECO:0000256" key="11">
    <source>
        <dbReference type="ARBA" id="ARBA00023049"/>
    </source>
</evidence>
<dbReference type="EMBL" id="RKLU01000003">
    <property type="protein sequence ID" value="TQQ80852.1"/>
    <property type="molecule type" value="Genomic_DNA"/>
</dbReference>
<dbReference type="GO" id="GO:0046872">
    <property type="term" value="F:metal ion binding"/>
    <property type="evidence" value="ECO:0007669"/>
    <property type="project" value="UniProtKB-UniRule"/>
</dbReference>
<feature type="transmembrane region" description="Helical" evidence="14">
    <location>
        <begin position="150"/>
        <end position="170"/>
    </location>
</feature>
<dbReference type="CDD" id="cd06164">
    <property type="entry name" value="S2P-M50_SpoIVFB_CBS"/>
    <property type="match status" value="1"/>
</dbReference>
<dbReference type="PANTHER" id="PTHR39188">
    <property type="entry name" value="MEMBRANE-ASSOCIATED ZINC METALLOPROTEASE M50B"/>
    <property type="match status" value="1"/>
</dbReference>
<evidence type="ECO:0000256" key="13">
    <source>
        <dbReference type="ARBA" id="ARBA00023136"/>
    </source>
</evidence>
<dbReference type="InterPro" id="IPR000644">
    <property type="entry name" value="CBS_dom"/>
</dbReference>
<feature type="transmembrane region" description="Helical" evidence="14">
    <location>
        <begin position="205"/>
        <end position="232"/>
    </location>
</feature>
<dbReference type="GO" id="GO:0005886">
    <property type="term" value="C:plasma membrane"/>
    <property type="evidence" value="ECO:0007669"/>
    <property type="project" value="UniProtKB-SubCell"/>
</dbReference>
<keyword evidence="13 14" id="KW-0472">Membrane</keyword>
<evidence type="ECO:0000256" key="5">
    <source>
        <dbReference type="ARBA" id="ARBA00022692"/>
    </source>
</evidence>
<evidence type="ECO:0000256" key="16">
    <source>
        <dbReference type="PIRSR" id="PIRSR006404-2"/>
    </source>
</evidence>
<keyword evidence="4 14" id="KW-0645">Protease</keyword>
<keyword evidence="9 14" id="KW-0862">Zinc</keyword>
<evidence type="ECO:0000256" key="2">
    <source>
        <dbReference type="ARBA" id="ARBA00007931"/>
    </source>
</evidence>